<dbReference type="EMBL" id="JAHZIK010003386">
    <property type="protein sequence ID" value="MBW7461901.1"/>
    <property type="molecule type" value="Genomic_DNA"/>
</dbReference>
<feature type="non-terminal residue" evidence="1">
    <location>
        <position position="1"/>
    </location>
</feature>
<comment type="caution">
    <text evidence="1">The sequence shown here is derived from an EMBL/GenBank/DDBJ whole genome shotgun (WGS) entry which is preliminary data.</text>
</comment>
<reference evidence="1 2" key="1">
    <citation type="submission" date="2021-07" db="EMBL/GenBank/DDBJ databases">
        <title>Paenibacillus radiodurans sp. nov., isolated from the southeastern edge of Tengger Desert.</title>
        <authorList>
            <person name="Zhang G."/>
        </authorList>
    </citation>
    <scope>NUCLEOTIDE SEQUENCE [LARGE SCALE GENOMIC DNA]</scope>
    <source>
        <strain evidence="1 2">CCM 7311</strain>
    </source>
</reference>
<evidence type="ECO:0000313" key="1">
    <source>
        <dbReference type="EMBL" id="MBW7461901.1"/>
    </source>
</evidence>
<keyword evidence="2" id="KW-1185">Reference proteome</keyword>
<protein>
    <submittedName>
        <fullName evidence="1">Uncharacterized protein</fullName>
    </submittedName>
</protein>
<feature type="non-terminal residue" evidence="1">
    <location>
        <position position="143"/>
    </location>
</feature>
<accession>A0ABS7CLX1</accession>
<proteinExistence type="predicted"/>
<name>A0ABS7CLX1_9BACL</name>
<evidence type="ECO:0000313" key="2">
    <source>
        <dbReference type="Proteomes" id="UP001519887"/>
    </source>
</evidence>
<organism evidence="1 2">
    <name type="scientific">Paenibacillus sepulcri</name>
    <dbReference type="NCBI Taxonomy" id="359917"/>
    <lineage>
        <taxon>Bacteria</taxon>
        <taxon>Bacillati</taxon>
        <taxon>Bacillota</taxon>
        <taxon>Bacilli</taxon>
        <taxon>Bacillales</taxon>
        <taxon>Paenibacillaceae</taxon>
        <taxon>Paenibacillus</taxon>
    </lineage>
</organism>
<sequence length="143" mass="16209">IQSLLDSRQMGGMAVRKQEHEWLLIIEYREGVNNEPFWQDMSSAIRGAMDWTATIGICDTAALLNQGYRMFKEAEKAVGERFYRGYGGIIRAGQVQSGLDADMDIEDEPSLQKMNLADGEPLREDIGQYFDRMARVRLSKNGV</sequence>
<dbReference type="Proteomes" id="UP001519887">
    <property type="component" value="Unassembled WGS sequence"/>
</dbReference>
<gene>
    <name evidence="1" type="ORF">K0U00_48405</name>
</gene>